<proteinExistence type="predicted"/>
<keyword evidence="1" id="KW-0812">Transmembrane</keyword>
<gene>
    <name evidence="2" type="ORF">E3N88_17121</name>
</gene>
<keyword evidence="3" id="KW-1185">Reference proteome</keyword>
<dbReference type="PANTHER" id="PTHR34781:SF2">
    <property type="entry name" value="TRANSMEMBRANE PROTEIN"/>
    <property type="match status" value="1"/>
</dbReference>
<feature type="transmembrane region" description="Helical" evidence="1">
    <location>
        <begin position="76"/>
        <end position="99"/>
    </location>
</feature>
<sequence>MMTRQPHHDQQSRVFYELSAMILNVIRYPPTPIQFSDDISRRQQRPLPLSRITPAGFASMLLGISLALMFCGSITFIIGFLLMPWVLGLVMLFYVAGIVSNLSMLGRAIFCHTLSPCSPRKRVPGMNSLLFDDQNHGKCCEKTRVRLELLEVCLHETSLDD</sequence>
<organism evidence="2 3">
    <name type="scientific">Mikania micrantha</name>
    <name type="common">bitter vine</name>
    <dbReference type="NCBI Taxonomy" id="192012"/>
    <lineage>
        <taxon>Eukaryota</taxon>
        <taxon>Viridiplantae</taxon>
        <taxon>Streptophyta</taxon>
        <taxon>Embryophyta</taxon>
        <taxon>Tracheophyta</taxon>
        <taxon>Spermatophyta</taxon>
        <taxon>Magnoliopsida</taxon>
        <taxon>eudicotyledons</taxon>
        <taxon>Gunneridae</taxon>
        <taxon>Pentapetalae</taxon>
        <taxon>asterids</taxon>
        <taxon>campanulids</taxon>
        <taxon>Asterales</taxon>
        <taxon>Asteraceae</taxon>
        <taxon>Asteroideae</taxon>
        <taxon>Heliantheae alliance</taxon>
        <taxon>Eupatorieae</taxon>
        <taxon>Mikania</taxon>
    </lineage>
</organism>
<keyword evidence="1" id="KW-1133">Transmembrane helix</keyword>
<reference evidence="2 3" key="1">
    <citation type="submission" date="2019-05" db="EMBL/GenBank/DDBJ databases">
        <title>Mikania micrantha, genome provides insights into the molecular mechanism of rapid growth.</title>
        <authorList>
            <person name="Liu B."/>
        </authorList>
    </citation>
    <scope>NUCLEOTIDE SEQUENCE [LARGE SCALE GENOMIC DNA]</scope>
    <source>
        <strain evidence="2">NLD-2019</strain>
        <tissue evidence="2">Leaf</tissue>
    </source>
</reference>
<feature type="transmembrane region" description="Helical" evidence="1">
    <location>
        <begin position="49"/>
        <end position="70"/>
    </location>
</feature>
<name>A0A5N6NT83_9ASTR</name>
<dbReference type="PANTHER" id="PTHR34781">
    <property type="entry name" value="TRANSMEMBRANE PROTEIN"/>
    <property type="match status" value="1"/>
</dbReference>
<evidence type="ECO:0000313" key="2">
    <source>
        <dbReference type="EMBL" id="KAD5317175.1"/>
    </source>
</evidence>
<dbReference type="OrthoDB" id="1936751at2759"/>
<dbReference type="Proteomes" id="UP000326396">
    <property type="component" value="Linkage Group LG17"/>
</dbReference>
<dbReference type="EMBL" id="SZYD01000009">
    <property type="protein sequence ID" value="KAD5317175.1"/>
    <property type="molecule type" value="Genomic_DNA"/>
</dbReference>
<dbReference type="AlphaFoldDB" id="A0A5N6NT83"/>
<keyword evidence="1" id="KW-0472">Membrane</keyword>
<evidence type="ECO:0000313" key="3">
    <source>
        <dbReference type="Proteomes" id="UP000326396"/>
    </source>
</evidence>
<evidence type="ECO:0000256" key="1">
    <source>
        <dbReference type="SAM" id="Phobius"/>
    </source>
</evidence>
<accession>A0A5N6NT83</accession>
<comment type="caution">
    <text evidence="2">The sequence shown here is derived from an EMBL/GenBank/DDBJ whole genome shotgun (WGS) entry which is preliminary data.</text>
</comment>
<protein>
    <submittedName>
        <fullName evidence="2">Uncharacterized protein</fullName>
    </submittedName>
</protein>